<organism evidence="1">
    <name type="scientific">Trichuris suis</name>
    <name type="common">pig whipworm</name>
    <dbReference type="NCBI Taxonomy" id="68888"/>
    <lineage>
        <taxon>Eukaryota</taxon>
        <taxon>Metazoa</taxon>
        <taxon>Ecdysozoa</taxon>
        <taxon>Nematoda</taxon>
        <taxon>Enoplea</taxon>
        <taxon>Dorylaimia</taxon>
        <taxon>Trichinellida</taxon>
        <taxon>Trichuridae</taxon>
        <taxon>Trichuris</taxon>
    </lineage>
</organism>
<protein>
    <submittedName>
        <fullName evidence="1">Uncharacterized protein</fullName>
    </submittedName>
</protein>
<dbReference type="Proteomes" id="UP000030758">
    <property type="component" value="Unassembled WGS sequence"/>
</dbReference>
<accession>A0A085NMS7</accession>
<sequence>MTARLQNKHATEQDECHITDIMKYGTFFNGTRPIPSSACCHIMKTLQTGSDAFSESSEFIRKKKQVQRTQYALNMATDINNVFSRKIRQPDDRMLLYCLLDVSCELQWACNHLKVEWLILTKYFEEVLLPGDMAIQQIRRIFCHPLALMSIAQPLQCSQL</sequence>
<proteinExistence type="predicted"/>
<dbReference type="AlphaFoldDB" id="A0A085NMS7"/>
<dbReference type="EMBL" id="KL367485">
    <property type="protein sequence ID" value="KFD70773.1"/>
    <property type="molecule type" value="Genomic_DNA"/>
</dbReference>
<name>A0A085NMS7_9BILA</name>
<gene>
    <name evidence="1" type="ORF">M514_16895</name>
</gene>
<evidence type="ECO:0000313" key="1">
    <source>
        <dbReference type="EMBL" id="KFD70773.1"/>
    </source>
</evidence>
<reference evidence="1" key="1">
    <citation type="journal article" date="2014" name="Nat. Genet.">
        <title>Genome and transcriptome of the porcine whipworm Trichuris suis.</title>
        <authorList>
            <person name="Jex A.R."/>
            <person name="Nejsum P."/>
            <person name="Schwarz E.M."/>
            <person name="Hu L."/>
            <person name="Young N.D."/>
            <person name="Hall R.S."/>
            <person name="Korhonen P.K."/>
            <person name="Liao S."/>
            <person name="Thamsborg S."/>
            <person name="Xia J."/>
            <person name="Xu P."/>
            <person name="Wang S."/>
            <person name="Scheerlinck J.P."/>
            <person name="Hofmann A."/>
            <person name="Sternberg P.W."/>
            <person name="Wang J."/>
            <person name="Gasser R.B."/>
        </authorList>
    </citation>
    <scope>NUCLEOTIDE SEQUENCE [LARGE SCALE GENOMIC DNA]</scope>
    <source>
        <strain evidence="1">DCEP-RM93F</strain>
    </source>
</reference>